<proteinExistence type="predicted"/>
<comment type="caution">
    <text evidence="1">The sequence shown here is derived from an EMBL/GenBank/DDBJ whole genome shotgun (WGS) entry which is preliminary data.</text>
</comment>
<sequence>MVYGVLVPAERSLEMGALPVGLAHGLVLRSGVRKGEGVRWGDVEVGEGQGESLAVRVRREMEEVFRKEFAAEAAAAAEASEGANGV</sequence>
<evidence type="ECO:0000313" key="1">
    <source>
        <dbReference type="EMBL" id="KAH9829140.1"/>
    </source>
</evidence>
<protein>
    <submittedName>
        <fullName evidence="1">SAF domain-containing protein</fullName>
    </submittedName>
</protein>
<dbReference type="OrthoDB" id="3447202at2759"/>
<dbReference type="EMBL" id="RIBY02001412">
    <property type="protein sequence ID" value="KAH9829140.1"/>
    <property type="molecule type" value="Genomic_DNA"/>
</dbReference>
<name>A0A9W7SU51_9PEZI</name>
<keyword evidence="2" id="KW-1185">Reference proteome</keyword>
<accession>A0A9W7SU51</accession>
<reference evidence="1 2" key="2">
    <citation type="journal article" date="2021" name="Curr. Genet.">
        <title>Genetic response to nitrogen starvation in the aggressive Eucalyptus foliar pathogen Teratosphaeria destructans.</title>
        <authorList>
            <person name="Havenga M."/>
            <person name="Wingfield B.D."/>
            <person name="Wingfield M.J."/>
            <person name="Dreyer L.L."/>
            <person name="Roets F."/>
            <person name="Aylward J."/>
        </authorList>
    </citation>
    <scope>NUCLEOTIDE SEQUENCE [LARGE SCALE GENOMIC DNA]</scope>
    <source>
        <strain evidence="1">CMW44962</strain>
    </source>
</reference>
<evidence type="ECO:0000313" key="2">
    <source>
        <dbReference type="Proteomes" id="UP001138500"/>
    </source>
</evidence>
<dbReference type="Proteomes" id="UP001138500">
    <property type="component" value="Unassembled WGS sequence"/>
</dbReference>
<gene>
    <name evidence="1" type="ORF">Tdes44962_MAKER09175</name>
</gene>
<dbReference type="AlphaFoldDB" id="A0A9W7SU51"/>
<reference evidence="1 2" key="1">
    <citation type="journal article" date="2018" name="IMA Fungus">
        <title>IMA Genome-F 10: Nine draft genome sequences of Claviceps purpurea s.lat., including C. arundinis, C. humidiphila, and C. cf. spartinae, pseudomolecules for the pitch canker pathogen Fusarium circinatum, draft genome of Davidsoniella eucalypti, Grosmannia galeiformis, Quambalaria eucalypti, and Teratosphaeria destructans.</title>
        <authorList>
            <person name="Wingfield B.D."/>
            <person name="Liu M."/>
            <person name="Nguyen H.D."/>
            <person name="Lane F.A."/>
            <person name="Morgan S.W."/>
            <person name="De Vos L."/>
            <person name="Wilken P.M."/>
            <person name="Duong T.A."/>
            <person name="Aylward J."/>
            <person name="Coetzee M.P."/>
            <person name="Dadej K."/>
            <person name="De Beer Z.W."/>
            <person name="Findlay W."/>
            <person name="Havenga M."/>
            <person name="Kolarik M."/>
            <person name="Menzies J.G."/>
            <person name="Naidoo K."/>
            <person name="Pochopski O."/>
            <person name="Shoukouhi P."/>
            <person name="Santana Q.C."/>
            <person name="Seifert K.A."/>
            <person name="Soal N."/>
            <person name="Steenkamp E.T."/>
            <person name="Tatham C.T."/>
            <person name="van der Nest M.A."/>
            <person name="Wingfield M.J."/>
        </authorList>
    </citation>
    <scope>NUCLEOTIDE SEQUENCE [LARGE SCALE GENOMIC DNA]</scope>
    <source>
        <strain evidence="1">CMW44962</strain>
    </source>
</reference>
<organism evidence="1 2">
    <name type="scientific">Teratosphaeria destructans</name>
    <dbReference type="NCBI Taxonomy" id="418781"/>
    <lineage>
        <taxon>Eukaryota</taxon>
        <taxon>Fungi</taxon>
        <taxon>Dikarya</taxon>
        <taxon>Ascomycota</taxon>
        <taxon>Pezizomycotina</taxon>
        <taxon>Dothideomycetes</taxon>
        <taxon>Dothideomycetidae</taxon>
        <taxon>Mycosphaerellales</taxon>
        <taxon>Teratosphaeriaceae</taxon>
        <taxon>Teratosphaeria</taxon>
    </lineage>
</organism>